<proteinExistence type="predicted"/>
<evidence type="ECO:0000313" key="3">
    <source>
        <dbReference type="Proteomes" id="UP000190935"/>
    </source>
</evidence>
<dbReference type="Proteomes" id="UP000190935">
    <property type="component" value="Chromosome I"/>
</dbReference>
<gene>
    <name evidence="2" type="ORF">LAC1533_1453</name>
</gene>
<reference evidence="3" key="1">
    <citation type="submission" date="2016-11" db="EMBL/GenBank/DDBJ databases">
        <authorList>
            <person name="Papadimitriou K."/>
        </authorList>
    </citation>
    <scope>NUCLEOTIDE SEQUENCE [LARGE SCALE GENOMIC DNA]</scope>
    <source>
        <strain evidence="3">ACA-DC 1533</strain>
    </source>
</reference>
<name>A0A1K1KPQ9_9LACO</name>
<evidence type="ECO:0000256" key="1">
    <source>
        <dbReference type="SAM" id="Coils"/>
    </source>
</evidence>
<dbReference type="EMBL" id="LT630287">
    <property type="protein sequence ID" value="SFV40873.1"/>
    <property type="molecule type" value="Genomic_DNA"/>
</dbReference>
<accession>A0A1K1KPQ9</accession>
<sequence>MKRWQIILTAVLGLVLVVSVIGNYAQGRSKNNLRTELKDSQEKQKQTAQNLKAKTTKNQVLADQIDTFKSTQNNKGKSTAELDFNNTANEFLKYMFTFEPDSYKNRKEHIQGLVTDELFKQNFPSKQNFGDSNNVTSKLDQAKIYTRAKQDQNIDGLAVITFESKTGDNDFKKQTVLYQLSYDTTAKQLTKVKSLGDSFEASDIQ</sequence>
<feature type="coiled-coil region" evidence="1">
    <location>
        <begin position="30"/>
        <end position="58"/>
    </location>
</feature>
<dbReference type="KEGG" id="laca:LAC1533_1453"/>
<evidence type="ECO:0000313" key="2">
    <source>
        <dbReference type="EMBL" id="SFV40873.1"/>
    </source>
</evidence>
<protein>
    <submittedName>
        <fullName evidence="2">Uncharacterized protein</fullName>
    </submittedName>
</protein>
<dbReference type="RefSeq" id="WP_079579258.1">
    <property type="nucleotide sequence ID" value="NZ_LT630287.1"/>
</dbReference>
<keyword evidence="1" id="KW-0175">Coiled coil</keyword>
<organism evidence="2 3">
    <name type="scientific">Ligilactobacillus acidipiscis</name>
    <dbReference type="NCBI Taxonomy" id="89059"/>
    <lineage>
        <taxon>Bacteria</taxon>
        <taxon>Bacillati</taxon>
        <taxon>Bacillota</taxon>
        <taxon>Bacilli</taxon>
        <taxon>Lactobacillales</taxon>
        <taxon>Lactobacillaceae</taxon>
        <taxon>Ligilactobacillus</taxon>
    </lineage>
</organism>
<dbReference type="GeneID" id="95349546"/>
<dbReference type="AlphaFoldDB" id="A0A1K1KPQ9"/>